<protein>
    <submittedName>
        <fullName evidence="1">Uncharacterized protein</fullName>
    </submittedName>
</protein>
<reference evidence="1" key="1">
    <citation type="journal article" date="2015" name="Nature">
        <title>Complex archaea that bridge the gap between prokaryotes and eukaryotes.</title>
        <authorList>
            <person name="Spang A."/>
            <person name="Saw J.H."/>
            <person name="Jorgensen S.L."/>
            <person name="Zaremba-Niedzwiedzka K."/>
            <person name="Martijn J."/>
            <person name="Lind A.E."/>
            <person name="van Eijk R."/>
            <person name="Schleper C."/>
            <person name="Guy L."/>
            <person name="Ettema T.J."/>
        </authorList>
    </citation>
    <scope>NUCLEOTIDE SEQUENCE</scope>
</reference>
<dbReference type="AlphaFoldDB" id="A0A0F9D0M4"/>
<evidence type="ECO:0000313" key="1">
    <source>
        <dbReference type="EMBL" id="KKL11371.1"/>
    </source>
</evidence>
<accession>A0A0F9D0M4</accession>
<organism evidence="1">
    <name type="scientific">marine sediment metagenome</name>
    <dbReference type="NCBI Taxonomy" id="412755"/>
    <lineage>
        <taxon>unclassified sequences</taxon>
        <taxon>metagenomes</taxon>
        <taxon>ecological metagenomes</taxon>
    </lineage>
</organism>
<proteinExistence type="predicted"/>
<feature type="non-terminal residue" evidence="1">
    <location>
        <position position="1"/>
    </location>
</feature>
<dbReference type="EMBL" id="LAZR01041683">
    <property type="protein sequence ID" value="KKL11371.1"/>
    <property type="molecule type" value="Genomic_DNA"/>
</dbReference>
<name>A0A0F9D0M4_9ZZZZ</name>
<gene>
    <name evidence="1" type="ORF">LCGC14_2546520</name>
</gene>
<comment type="caution">
    <text evidence="1">The sequence shown here is derived from an EMBL/GenBank/DDBJ whole genome shotgun (WGS) entry which is preliminary data.</text>
</comment>
<sequence length="106" mass="11910">CIRYRPGLQAQAIETKGDTDDYRAAQRRAWVLSLDMTKVRFQQTSKKSYRCCELCRAMVKGPEKNDAGKITKKGDEWVAPKDKNTRRAHLSCADEALGEITAATTS</sequence>